<evidence type="ECO:0008006" key="3">
    <source>
        <dbReference type="Google" id="ProtNLM"/>
    </source>
</evidence>
<comment type="caution">
    <text evidence="1">The sequence shown here is derived from an EMBL/GenBank/DDBJ whole genome shotgun (WGS) entry which is preliminary data.</text>
</comment>
<dbReference type="RefSeq" id="WP_165047305.1">
    <property type="nucleotide sequence ID" value="NZ_JAALFE010000003.1"/>
</dbReference>
<dbReference type="EMBL" id="JAALFE010000003">
    <property type="protein sequence ID" value="NGQ90067.1"/>
    <property type="molecule type" value="Genomic_DNA"/>
</dbReference>
<accession>A0A6M1TPW4</accession>
<sequence>MQALRIALTETAETATPARSFNRAPLHAAVLSDRPAGLVAALAEHDITAIDATPMDLALLVRDAPDMVVIDLDGATMPSRRIALLVAQLGWLRRDLVIAVSRRCAPHVRGFAIDVIFDGDADAETLATRLGEASRLLQHSRLRPVEAAAPAAPVLFQRSARRVSLFR</sequence>
<keyword evidence="2" id="KW-1185">Reference proteome</keyword>
<name>A0A6M1TPW4_9RHOB</name>
<organism evidence="1 2">
    <name type="scientific">Paragemmobacter kunshanensis</name>
    <dbReference type="NCBI Taxonomy" id="2583234"/>
    <lineage>
        <taxon>Bacteria</taxon>
        <taxon>Pseudomonadati</taxon>
        <taxon>Pseudomonadota</taxon>
        <taxon>Alphaproteobacteria</taxon>
        <taxon>Rhodobacterales</taxon>
        <taxon>Paracoccaceae</taxon>
        <taxon>Paragemmobacter</taxon>
    </lineage>
</organism>
<proteinExistence type="predicted"/>
<protein>
    <recommendedName>
        <fullName evidence="3">Response regulator transcription factor</fullName>
    </recommendedName>
</protein>
<gene>
    <name evidence="1" type="ORF">G5V65_04105</name>
</gene>
<reference evidence="1 2" key="1">
    <citation type="submission" date="2020-02" db="EMBL/GenBank/DDBJ databases">
        <title>Rhodobacter translucens sp. nov., a novel bacterium isolated from activated sludge.</title>
        <authorList>
            <person name="Liu J."/>
        </authorList>
    </citation>
    <scope>NUCLEOTIDE SEQUENCE [LARGE SCALE GENOMIC DNA]</scope>
    <source>
        <strain evidence="1 2">HX-7-19</strain>
    </source>
</reference>
<dbReference type="Proteomes" id="UP000474758">
    <property type="component" value="Unassembled WGS sequence"/>
</dbReference>
<dbReference type="AlphaFoldDB" id="A0A6M1TPW4"/>
<evidence type="ECO:0000313" key="2">
    <source>
        <dbReference type="Proteomes" id="UP000474758"/>
    </source>
</evidence>
<evidence type="ECO:0000313" key="1">
    <source>
        <dbReference type="EMBL" id="NGQ90067.1"/>
    </source>
</evidence>